<dbReference type="OrthoDB" id="894320at2"/>
<dbReference type="AlphaFoldDB" id="A0A428KPD9"/>
<dbReference type="InterPro" id="IPR052928">
    <property type="entry name" value="Desiccation-related_membrane"/>
</dbReference>
<feature type="compositionally biased region" description="Polar residues" evidence="1">
    <location>
        <begin position="86"/>
        <end position="106"/>
    </location>
</feature>
<comment type="caution">
    <text evidence="2">The sequence shown here is derived from an EMBL/GenBank/DDBJ whole genome shotgun (WGS) entry which is preliminary data.</text>
</comment>
<feature type="compositionally biased region" description="Acidic residues" evidence="1">
    <location>
        <begin position="107"/>
        <end position="117"/>
    </location>
</feature>
<evidence type="ECO:0000256" key="1">
    <source>
        <dbReference type="SAM" id="MobiDB-lite"/>
    </source>
</evidence>
<feature type="compositionally biased region" description="Basic and acidic residues" evidence="1">
    <location>
        <begin position="71"/>
        <end position="81"/>
    </location>
</feature>
<protein>
    <submittedName>
        <fullName evidence="2">YtxH domain-containing protein</fullName>
    </submittedName>
</protein>
<dbReference type="RefSeq" id="WP_125419948.1">
    <property type="nucleotide sequence ID" value="NZ_RWIT01000005.1"/>
</dbReference>
<dbReference type="InterPro" id="IPR024623">
    <property type="entry name" value="YtxH"/>
</dbReference>
<dbReference type="Proteomes" id="UP000273500">
    <property type="component" value="Unassembled WGS sequence"/>
</dbReference>
<gene>
    <name evidence="2" type="ORF">EI291_11400</name>
</gene>
<feature type="region of interest" description="Disordered" evidence="1">
    <location>
        <begin position="60"/>
        <end position="129"/>
    </location>
</feature>
<keyword evidence="3" id="KW-1185">Reference proteome</keyword>
<proteinExistence type="predicted"/>
<organism evidence="2 3">
    <name type="scientific">Hymenobacter rigui</name>
    <dbReference type="NCBI Taxonomy" id="334424"/>
    <lineage>
        <taxon>Bacteria</taxon>
        <taxon>Pseudomonadati</taxon>
        <taxon>Bacteroidota</taxon>
        <taxon>Cytophagia</taxon>
        <taxon>Cytophagales</taxon>
        <taxon>Hymenobacteraceae</taxon>
        <taxon>Hymenobacter</taxon>
    </lineage>
</organism>
<reference evidence="2 3" key="1">
    <citation type="submission" date="2018-12" db="EMBL/GenBank/DDBJ databases">
        <authorList>
            <person name="Feng G."/>
            <person name="Zhu H."/>
        </authorList>
    </citation>
    <scope>NUCLEOTIDE SEQUENCE [LARGE SCALE GENOMIC DNA]</scope>
    <source>
        <strain evidence="2 3">KCTC 12533</strain>
    </source>
</reference>
<dbReference type="Pfam" id="PF12732">
    <property type="entry name" value="YtxH"/>
    <property type="match status" value="1"/>
</dbReference>
<evidence type="ECO:0000313" key="3">
    <source>
        <dbReference type="Proteomes" id="UP000273500"/>
    </source>
</evidence>
<dbReference type="PANTHER" id="PTHR35792">
    <property type="entry name" value="GENERAL STRESS PROTEIN"/>
    <property type="match status" value="1"/>
</dbReference>
<sequence length="129" mass="13405">MQDTKGKVILSLLVGATAGAVAGLLLAPETGDETRAGLKKSASKLGDDLSKLLKEGKSRLAALKDQAPADSEQRTSDRAAADDLLNSLNQPAYSRASSAESVASDPTDNDPDYDGIGDDTRHFPGYKAS</sequence>
<dbReference type="PANTHER" id="PTHR35792:SF1">
    <property type="entry name" value="SLL0268 PROTEIN"/>
    <property type="match status" value="1"/>
</dbReference>
<evidence type="ECO:0000313" key="2">
    <source>
        <dbReference type="EMBL" id="RSK48321.1"/>
    </source>
</evidence>
<dbReference type="EMBL" id="RWIT01000005">
    <property type="protein sequence ID" value="RSK48321.1"/>
    <property type="molecule type" value="Genomic_DNA"/>
</dbReference>
<name>A0A428KPD9_9BACT</name>
<accession>A0A428KPD9</accession>